<organism evidence="3 4">
    <name type="scientific">Sphaeroforma arctica JP610</name>
    <dbReference type="NCBI Taxonomy" id="667725"/>
    <lineage>
        <taxon>Eukaryota</taxon>
        <taxon>Ichthyosporea</taxon>
        <taxon>Ichthyophonida</taxon>
        <taxon>Sphaeroforma</taxon>
    </lineage>
</organism>
<feature type="domain" description="Helicase/UvrB N-terminal" evidence="2">
    <location>
        <begin position="45"/>
        <end position="107"/>
    </location>
</feature>
<proteinExistence type="predicted"/>
<dbReference type="GeneID" id="25904476"/>
<keyword evidence="4" id="KW-1185">Reference proteome</keyword>
<evidence type="ECO:0000313" key="3">
    <source>
        <dbReference type="EMBL" id="KNC83796.1"/>
    </source>
</evidence>
<dbReference type="Gene3D" id="3.40.50.300">
    <property type="entry name" value="P-loop containing nucleotide triphosphate hydrolases"/>
    <property type="match status" value="1"/>
</dbReference>
<accession>A0A0L0G4R8</accession>
<dbReference type="InterPro" id="IPR027417">
    <property type="entry name" value="P-loop_NTPase"/>
</dbReference>
<evidence type="ECO:0000313" key="4">
    <source>
        <dbReference type="Proteomes" id="UP000054560"/>
    </source>
</evidence>
<name>A0A0L0G4R8_9EUKA</name>
<feature type="compositionally biased region" description="Polar residues" evidence="1">
    <location>
        <begin position="24"/>
        <end position="34"/>
    </location>
</feature>
<dbReference type="AlphaFoldDB" id="A0A0L0G4R8"/>
<dbReference type="GO" id="GO:0005524">
    <property type="term" value="F:ATP binding"/>
    <property type="evidence" value="ECO:0007669"/>
    <property type="project" value="InterPro"/>
</dbReference>
<dbReference type="RefSeq" id="XP_014157698.1">
    <property type="nucleotide sequence ID" value="XM_014302223.1"/>
</dbReference>
<sequence length="126" mass="13452">MLIATQPVMPVDNTPITLAPRPNLTRTPAPSHQPTPHGHGLRAPTAEQQMAIDAVARGDKVTLMACAGAGKTFTMLAIVDRLSREAIGKRILILAYSSWLKTDTRKRAAAACGGRPYLPLAVFGCH</sequence>
<dbReference type="Pfam" id="PF04851">
    <property type="entry name" value="ResIII"/>
    <property type="match status" value="1"/>
</dbReference>
<dbReference type="SUPFAM" id="SSF52540">
    <property type="entry name" value="P-loop containing nucleoside triphosphate hydrolases"/>
    <property type="match status" value="1"/>
</dbReference>
<dbReference type="GO" id="GO:0003677">
    <property type="term" value="F:DNA binding"/>
    <property type="evidence" value="ECO:0007669"/>
    <property type="project" value="InterPro"/>
</dbReference>
<protein>
    <recommendedName>
        <fullName evidence="2">Helicase/UvrB N-terminal domain-containing protein</fullName>
    </recommendedName>
</protein>
<reference evidence="3 4" key="1">
    <citation type="submission" date="2011-02" db="EMBL/GenBank/DDBJ databases">
        <title>The Genome Sequence of Sphaeroforma arctica JP610.</title>
        <authorList>
            <consortium name="The Broad Institute Genome Sequencing Platform"/>
            <person name="Russ C."/>
            <person name="Cuomo C."/>
            <person name="Young S.K."/>
            <person name="Zeng Q."/>
            <person name="Gargeya S."/>
            <person name="Alvarado L."/>
            <person name="Berlin A."/>
            <person name="Chapman S.B."/>
            <person name="Chen Z."/>
            <person name="Freedman E."/>
            <person name="Gellesch M."/>
            <person name="Goldberg J."/>
            <person name="Griggs A."/>
            <person name="Gujja S."/>
            <person name="Heilman E."/>
            <person name="Heiman D."/>
            <person name="Howarth C."/>
            <person name="Mehta T."/>
            <person name="Neiman D."/>
            <person name="Pearson M."/>
            <person name="Roberts A."/>
            <person name="Saif S."/>
            <person name="Shea T."/>
            <person name="Shenoy N."/>
            <person name="Sisk P."/>
            <person name="Stolte C."/>
            <person name="Sykes S."/>
            <person name="White J."/>
            <person name="Yandava C."/>
            <person name="Burger G."/>
            <person name="Gray M.W."/>
            <person name="Holland P.W.H."/>
            <person name="King N."/>
            <person name="Lang F.B.F."/>
            <person name="Roger A.J."/>
            <person name="Ruiz-Trillo I."/>
            <person name="Haas B."/>
            <person name="Nusbaum C."/>
            <person name="Birren B."/>
        </authorList>
    </citation>
    <scope>NUCLEOTIDE SEQUENCE [LARGE SCALE GENOMIC DNA]</scope>
    <source>
        <strain evidence="3 4">JP610</strain>
    </source>
</reference>
<dbReference type="EMBL" id="KQ241809">
    <property type="protein sequence ID" value="KNC83796.1"/>
    <property type="molecule type" value="Genomic_DNA"/>
</dbReference>
<evidence type="ECO:0000256" key="1">
    <source>
        <dbReference type="SAM" id="MobiDB-lite"/>
    </source>
</evidence>
<gene>
    <name evidence="3" type="ORF">SARC_03972</name>
</gene>
<feature type="region of interest" description="Disordered" evidence="1">
    <location>
        <begin position="13"/>
        <end position="42"/>
    </location>
</feature>
<dbReference type="Proteomes" id="UP000054560">
    <property type="component" value="Unassembled WGS sequence"/>
</dbReference>
<dbReference type="InterPro" id="IPR006935">
    <property type="entry name" value="Helicase/UvrB_N"/>
</dbReference>
<dbReference type="GO" id="GO:0016787">
    <property type="term" value="F:hydrolase activity"/>
    <property type="evidence" value="ECO:0007669"/>
    <property type="project" value="InterPro"/>
</dbReference>
<evidence type="ECO:0000259" key="2">
    <source>
        <dbReference type="Pfam" id="PF04851"/>
    </source>
</evidence>